<dbReference type="EMBL" id="SDIL01000065">
    <property type="protein sequence ID" value="RXK37583.1"/>
    <property type="molecule type" value="Genomic_DNA"/>
</dbReference>
<gene>
    <name evidence="4" type="ORF">M231_05125</name>
</gene>
<reference evidence="4 5" key="1">
    <citation type="submission" date="2016-06" db="EMBL/GenBank/DDBJ databases">
        <title>Evolution of pathogenesis and genome organization in the Tremellales.</title>
        <authorList>
            <person name="Cuomo C."/>
            <person name="Litvintseva A."/>
            <person name="Heitman J."/>
            <person name="Chen Y."/>
            <person name="Sun S."/>
            <person name="Springer D."/>
            <person name="Dromer F."/>
            <person name="Young S."/>
            <person name="Zeng Q."/>
            <person name="Chapman S."/>
            <person name="Gujja S."/>
            <person name="Saif S."/>
            <person name="Birren B."/>
        </authorList>
    </citation>
    <scope>NUCLEOTIDE SEQUENCE [LARGE SCALE GENOMIC DNA]</scope>
    <source>
        <strain evidence="4 5">ATCC 28783</strain>
    </source>
</reference>
<dbReference type="AlphaFoldDB" id="A0A4Q1BIR7"/>
<comment type="similarity">
    <text evidence="1">Belongs to the IMPACT family.</text>
</comment>
<dbReference type="STRING" id="5217.A0A4Q1BIR7"/>
<evidence type="ECO:0000313" key="5">
    <source>
        <dbReference type="Proteomes" id="UP000289152"/>
    </source>
</evidence>
<evidence type="ECO:0000256" key="2">
    <source>
        <dbReference type="SAM" id="MobiDB-lite"/>
    </source>
</evidence>
<sequence>MTLAQPDHGLLQDKKLSAPDDVVSSSIIPNSSSHESPPAIGTPSGSGSKSPILESMTPEDILQRFIDHLIQIKYADIDPRLGAIGYELEALLSIYSPGNIRLSAASRPNTPPTPNQIPLPPPIPSSHSPSGNKGHDRTKSVNMTYDEIAKTPMRHAWDEAVFDSEFGLTSGQRIRYEIHLPLWDEGDAPENLNDLVAPLMRILVSLPPTYPMTSPPQLQLLGRYLGSFPIDSAFFGLVTRTYLSSTGVTFEPGDVCVFEGLTHVQSLARKWYLDHLSSIASAETERQRQRDHQISSTIESSDITQSSIKSDNVTSEKIDKHLRPLPRTIFSYTHKTSTGVKTPDAVNKMKNAMELGEEVTTGLEIFTSESITDRKSVFVGHAVKVTDEREVPLVIHELLSDRKIAKATHPCIFAYRISKDVGRLAGKVVIADNHDDGENGAGSRLAHLLDMLEVENVLVVVTRWYGGILLGADRFKRINQVAKDALKLAGVLDE</sequence>
<organism evidence="4 5">
    <name type="scientific">Tremella mesenterica</name>
    <name type="common">Jelly fungus</name>
    <dbReference type="NCBI Taxonomy" id="5217"/>
    <lineage>
        <taxon>Eukaryota</taxon>
        <taxon>Fungi</taxon>
        <taxon>Dikarya</taxon>
        <taxon>Basidiomycota</taxon>
        <taxon>Agaricomycotina</taxon>
        <taxon>Tremellomycetes</taxon>
        <taxon>Tremellales</taxon>
        <taxon>Tremellaceae</taxon>
        <taxon>Tremella</taxon>
    </lineage>
</organism>
<feature type="compositionally biased region" description="Basic and acidic residues" evidence="2">
    <location>
        <begin position="283"/>
        <end position="293"/>
    </location>
</feature>
<feature type="compositionally biased region" description="Polar residues" evidence="2">
    <location>
        <begin position="294"/>
        <end position="313"/>
    </location>
</feature>
<protein>
    <recommendedName>
        <fullName evidence="3">Impact N-terminal domain-containing protein</fullName>
    </recommendedName>
</protein>
<dbReference type="Gene3D" id="3.30.230.30">
    <property type="entry name" value="Impact, N-terminal domain"/>
    <property type="match status" value="1"/>
</dbReference>
<evidence type="ECO:0000313" key="4">
    <source>
        <dbReference type="EMBL" id="RXK37583.1"/>
    </source>
</evidence>
<feature type="region of interest" description="Disordered" evidence="2">
    <location>
        <begin position="1"/>
        <end position="53"/>
    </location>
</feature>
<feature type="compositionally biased region" description="Low complexity" evidence="2">
    <location>
        <begin position="24"/>
        <end position="38"/>
    </location>
</feature>
<dbReference type="InterPro" id="IPR001498">
    <property type="entry name" value="Impact_N"/>
</dbReference>
<feature type="region of interest" description="Disordered" evidence="2">
    <location>
        <begin position="282"/>
        <end position="317"/>
    </location>
</feature>
<proteinExistence type="inferred from homology"/>
<accession>A0A4Q1BIR7</accession>
<dbReference type="Pfam" id="PF01205">
    <property type="entry name" value="Impact_N"/>
    <property type="match status" value="1"/>
</dbReference>
<dbReference type="VEuPathDB" id="FungiDB:TREMEDRAFT_31804"/>
<dbReference type="SUPFAM" id="SSF54211">
    <property type="entry name" value="Ribosomal protein S5 domain 2-like"/>
    <property type="match status" value="1"/>
</dbReference>
<dbReference type="InterPro" id="IPR036956">
    <property type="entry name" value="Impact_N_sf"/>
</dbReference>
<feature type="region of interest" description="Disordered" evidence="2">
    <location>
        <begin position="105"/>
        <end position="138"/>
    </location>
</feature>
<dbReference type="GO" id="GO:0005737">
    <property type="term" value="C:cytoplasm"/>
    <property type="evidence" value="ECO:0007669"/>
    <property type="project" value="TreeGrafter"/>
</dbReference>
<dbReference type="FunCoup" id="A0A4Q1BIR7">
    <property type="interactions" value="312"/>
</dbReference>
<dbReference type="PANTHER" id="PTHR16301:SF24">
    <property type="entry name" value="RWD DOMAIN-CONTAINING PROTEIN"/>
    <property type="match status" value="1"/>
</dbReference>
<feature type="compositionally biased region" description="Pro residues" evidence="2">
    <location>
        <begin position="109"/>
        <end position="124"/>
    </location>
</feature>
<comment type="caution">
    <text evidence="4">The sequence shown here is derived from an EMBL/GenBank/DDBJ whole genome shotgun (WGS) entry which is preliminary data.</text>
</comment>
<dbReference type="InterPro" id="IPR023582">
    <property type="entry name" value="Impact"/>
</dbReference>
<evidence type="ECO:0000259" key="3">
    <source>
        <dbReference type="Pfam" id="PF01205"/>
    </source>
</evidence>
<dbReference type="GO" id="GO:0140469">
    <property type="term" value="P:GCN2-mediated signaling"/>
    <property type="evidence" value="ECO:0007669"/>
    <property type="project" value="TreeGrafter"/>
</dbReference>
<dbReference type="GO" id="GO:0006446">
    <property type="term" value="P:regulation of translational initiation"/>
    <property type="evidence" value="ECO:0007669"/>
    <property type="project" value="TreeGrafter"/>
</dbReference>
<evidence type="ECO:0000256" key="1">
    <source>
        <dbReference type="ARBA" id="ARBA00007665"/>
    </source>
</evidence>
<dbReference type="OrthoDB" id="69641at2759"/>
<name>A0A4Q1BIR7_TREME</name>
<feature type="domain" description="Impact N-terminal" evidence="3">
    <location>
        <begin position="374"/>
        <end position="486"/>
    </location>
</feature>
<dbReference type="InParanoid" id="A0A4Q1BIR7"/>
<keyword evidence="5" id="KW-1185">Reference proteome</keyword>
<dbReference type="InterPro" id="IPR020568">
    <property type="entry name" value="Ribosomal_Su5_D2-typ_SF"/>
</dbReference>
<dbReference type="PANTHER" id="PTHR16301">
    <property type="entry name" value="IMPACT-RELATED"/>
    <property type="match status" value="1"/>
</dbReference>
<dbReference type="Proteomes" id="UP000289152">
    <property type="component" value="Unassembled WGS sequence"/>
</dbReference>